<feature type="compositionally biased region" description="Low complexity" evidence="1">
    <location>
        <begin position="139"/>
        <end position="151"/>
    </location>
</feature>
<sequence>MPPAKAIKTERTHEENQERAYIAASRRSDRSLEARVESARRASEIHKRRTGRSLRVTEQDVVNEEMYEEEDDDMPSQYRRLTAHINSGQQIGFNQRLSAFLTTNVALRAAVQQAVDDSYNSQYGQPQQYVQRTTAYPSPLLSQQPRQSQSPTTYRQAPYSSPRPQDSQFGHSRSASIASPQELTGTSSNSPVIPSTNDRRMSMPAVRIPPSVSSIDPNVPMSASSAIPSRKPFFTPGSFAQQQTPQQKENSRPTYNDNMGAHNNGQSYGAFTTAFSGDAQSFLGSNFDLTNPYINFNMPGTDNFSGGAFDFESSYPNMQSRGKHSQDYPSIQGLHATLAPSASDMSNISMQKFGQEQSFFDDAQLGSGGETLSVTPGVNDANWDEWLNASAYDPPASQQSQASS</sequence>
<feature type="compositionally biased region" description="Basic and acidic residues" evidence="1">
    <location>
        <begin position="7"/>
        <end position="18"/>
    </location>
</feature>
<name>A0A8T9BT58_9HELO</name>
<feature type="compositionally biased region" description="Low complexity" evidence="1">
    <location>
        <begin position="389"/>
        <end position="404"/>
    </location>
</feature>
<keyword evidence="3" id="KW-1185">Reference proteome</keyword>
<dbReference type="EMBL" id="QGMK01002343">
    <property type="protein sequence ID" value="TVY59496.1"/>
    <property type="molecule type" value="Genomic_DNA"/>
</dbReference>
<comment type="caution">
    <text evidence="2">The sequence shown here is derived from an EMBL/GenBank/DDBJ whole genome shotgun (WGS) entry which is preliminary data.</text>
</comment>
<evidence type="ECO:0000256" key="1">
    <source>
        <dbReference type="SAM" id="MobiDB-lite"/>
    </source>
</evidence>
<feature type="region of interest" description="Disordered" evidence="1">
    <location>
        <begin position="1"/>
        <end position="51"/>
    </location>
</feature>
<gene>
    <name evidence="2" type="ORF">LSUE1_G010061</name>
</gene>
<proteinExistence type="predicted"/>
<evidence type="ECO:0000313" key="2">
    <source>
        <dbReference type="EMBL" id="TVY59496.1"/>
    </source>
</evidence>
<reference evidence="2 3" key="1">
    <citation type="submission" date="2018-05" db="EMBL/GenBank/DDBJ databases">
        <title>Genome sequencing and assembly of the regulated plant pathogen Lachnellula willkommii and related sister species for the development of diagnostic species identification markers.</title>
        <authorList>
            <person name="Giroux E."/>
            <person name="Bilodeau G."/>
        </authorList>
    </citation>
    <scope>NUCLEOTIDE SEQUENCE [LARGE SCALE GENOMIC DNA]</scope>
    <source>
        <strain evidence="2 3">CBS 268.59</strain>
    </source>
</reference>
<feature type="region of interest" description="Disordered" evidence="1">
    <location>
        <begin position="139"/>
        <end position="263"/>
    </location>
</feature>
<feature type="compositionally biased region" description="Polar residues" evidence="1">
    <location>
        <begin position="238"/>
        <end position="263"/>
    </location>
</feature>
<evidence type="ECO:0000313" key="3">
    <source>
        <dbReference type="Proteomes" id="UP000469558"/>
    </source>
</evidence>
<organism evidence="2 3">
    <name type="scientific">Lachnellula suecica</name>
    <dbReference type="NCBI Taxonomy" id="602035"/>
    <lineage>
        <taxon>Eukaryota</taxon>
        <taxon>Fungi</taxon>
        <taxon>Dikarya</taxon>
        <taxon>Ascomycota</taxon>
        <taxon>Pezizomycotina</taxon>
        <taxon>Leotiomycetes</taxon>
        <taxon>Helotiales</taxon>
        <taxon>Lachnaceae</taxon>
        <taxon>Lachnellula</taxon>
    </lineage>
</organism>
<dbReference type="OrthoDB" id="5397087at2759"/>
<protein>
    <submittedName>
        <fullName evidence="2">Uncharacterized protein</fullName>
    </submittedName>
</protein>
<feature type="region of interest" description="Disordered" evidence="1">
    <location>
        <begin position="385"/>
        <end position="404"/>
    </location>
</feature>
<accession>A0A8T9BT58</accession>
<dbReference type="Proteomes" id="UP000469558">
    <property type="component" value="Unassembled WGS sequence"/>
</dbReference>
<dbReference type="AlphaFoldDB" id="A0A8T9BT58"/>
<feature type="compositionally biased region" description="Basic and acidic residues" evidence="1">
    <location>
        <begin position="26"/>
        <end position="45"/>
    </location>
</feature>
<feature type="compositionally biased region" description="Polar residues" evidence="1">
    <location>
        <begin position="211"/>
        <end position="227"/>
    </location>
</feature>
<feature type="compositionally biased region" description="Polar residues" evidence="1">
    <location>
        <begin position="152"/>
        <end position="196"/>
    </location>
</feature>